<dbReference type="Pfam" id="PF13439">
    <property type="entry name" value="Glyco_transf_4"/>
    <property type="match status" value="1"/>
</dbReference>
<dbReference type="InterPro" id="IPR028098">
    <property type="entry name" value="Glyco_trans_4-like_N"/>
</dbReference>
<dbReference type="Proteomes" id="UP000632766">
    <property type="component" value="Unassembled WGS sequence"/>
</dbReference>
<dbReference type="Gene3D" id="3.40.50.2000">
    <property type="entry name" value="Glycogen Phosphorylase B"/>
    <property type="match status" value="2"/>
</dbReference>
<organism evidence="3 4">
    <name type="scientific">Amazonocrinis nigriterrae CENA67</name>
    <dbReference type="NCBI Taxonomy" id="2794033"/>
    <lineage>
        <taxon>Bacteria</taxon>
        <taxon>Bacillati</taxon>
        <taxon>Cyanobacteriota</taxon>
        <taxon>Cyanophyceae</taxon>
        <taxon>Nostocales</taxon>
        <taxon>Nostocaceae</taxon>
        <taxon>Amazonocrinis</taxon>
        <taxon>Amazonocrinis nigriterrae</taxon>
    </lineage>
</organism>
<evidence type="ECO:0000313" key="4">
    <source>
        <dbReference type="Proteomes" id="UP000632766"/>
    </source>
</evidence>
<reference evidence="3 4" key="1">
    <citation type="journal article" date="2021" name="Int. J. Syst. Evol. Microbiol.">
        <title>Amazonocrinis nigriterrae gen. nov., sp. nov., Atlanticothrix silvestris gen. nov., sp. nov. and Dendronalium phyllosphericum gen. nov., sp. nov., nostocacean cyanobacteria from Brazilian environments.</title>
        <authorList>
            <person name="Alvarenga D.O."/>
            <person name="Andreote A.P.D."/>
            <person name="Branco L.H.Z."/>
            <person name="Delbaje E."/>
            <person name="Cruz R.B."/>
            <person name="Varani A.M."/>
            <person name="Fiore M.F."/>
        </authorList>
    </citation>
    <scope>NUCLEOTIDE SEQUENCE [LARGE SCALE GENOMIC DNA]</scope>
    <source>
        <strain evidence="3 4">CENA67</strain>
    </source>
</reference>
<dbReference type="SUPFAM" id="SSF53756">
    <property type="entry name" value="UDP-Glycosyltransferase/glycogen phosphorylase"/>
    <property type="match status" value="1"/>
</dbReference>
<evidence type="ECO:0000259" key="1">
    <source>
        <dbReference type="Pfam" id="PF00534"/>
    </source>
</evidence>
<feature type="domain" description="Glycosyl transferase family 1" evidence="1">
    <location>
        <begin position="208"/>
        <end position="370"/>
    </location>
</feature>
<comment type="caution">
    <text evidence="3">The sequence shown here is derived from an EMBL/GenBank/DDBJ whole genome shotgun (WGS) entry which is preliminary data.</text>
</comment>
<dbReference type="PANTHER" id="PTHR12526">
    <property type="entry name" value="GLYCOSYLTRANSFERASE"/>
    <property type="match status" value="1"/>
</dbReference>
<dbReference type="EMBL" id="JAECZC010000086">
    <property type="protein sequence ID" value="MBH8566257.1"/>
    <property type="molecule type" value="Genomic_DNA"/>
</dbReference>
<proteinExistence type="predicted"/>
<feature type="domain" description="Glycosyltransferase subfamily 4-like N-terminal" evidence="2">
    <location>
        <begin position="27"/>
        <end position="193"/>
    </location>
</feature>
<dbReference type="RefSeq" id="WP_198128017.1">
    <property type="nucleotide sequence ID" value="NZ_JAECZC010000086.1"/>
</dbReference>
<keyword evidence="4" id="KW-1185">Reference proteome</keyword>
<dbReference type="PANTHER" id="PTHR12526:SF622">
    <property type="entry name" value="GLYCOSYLTRANSFERASE (GROUP I)"/>
    <property type="match status" value="1"/>
</dbReference>
<evidence type="ECO:0000313" key="3">
    <source>
        <dbReference type="EMBL" id="MBH8566257.1"/>
    </source>
</evidence>
<sequence>MKYRIAYLSGAPRVSTHPEAERTGPRSHVLGVINAFQKLGCEVKPYIVGDRIPKSFVGKGSEQAINSNFFRTLAVDVIRILGGFINAQKAYQELGGQVDWVYERFGAFQAMGMPFKRHNIPWILETNALVYEEAKFERKSLVLYDLARRTEIKAYQECDVLVCVSEVLKERLVKEAGISDEKILVVPNGVDTDLINPEKYPPKYLFDGFTIGFVGTLDAWQGLDLLINALDYLKKETGIVVNLVVIGDGPMQEKWENLTHQLGLTSQVRFVGRLPHIEVLPIVAGCDIGYLGHLDLQGRKVYRSPLKLYEYMGMGKPVLTPILDDTQTLVYEGQTGFFFKENNLEEIKQSIMQAYKSRDQLAEMGRKAREVIVANHTWTARVQTMVKGIENKFK</sequence>
<dbReference type="AlphaFoldDB" id="A0A8J7HVA7"/>
<dbReference type="InterPro" id="IPR001296">
    <property type="entry name" value="Glyco_trans_1"/>
</dbReference>
<protein>
    <submittedName>
        <fullName evidence="3">Glycosyltransferase</fullName>
    </submittedName>
</protein>
<accession>A0A8J7HVA7</accession>
<gene>
    <name evidence="3" type="ORF">I8748_29560</name>
</gene>
<dbReference type="Pfam" id="PF00534">
    <property type="entry name" value="Glycos_transf_1"/>
    <property type="match status" value="1"/>
</dbReference>
<dbReference type="GO" id="GO:0016757">
    <property type="term" value="F:glycosyltransferase activity"/>
    <property type="evidence" value="ECO:0007669"/>
    <property type="project" value="InterPro"/>
</dbReference>
<name>A0A8J7HVA7_9NOST</name>
<evidence type="ECO:0000259" key="2">
    <source>
        <dbReference type="Pfam" id="PF13439"/>
    </source>
</evidence>
<dbReference type="CDD" id="cd03794">
    <property type="entry name" value="GT4_WbuB-like"/>
    <property type="match status" value="1"/>
</dbReference>